<feature type="binding site" evidence="10">
    <location>
        <position position="247"/>
    </location>
    <ligand>
        <name>NAD(+)</name>
        <dbReference type="ChEBI" id="CHEBI:57540"/>
    </ligand>
</feature>
<feature type="binding site" evidence="10">
    <location>
        <position position="242"/>
    </location>
    <ligand>
        <name>NAD(+)</name>
        <dbReference type="ChEBI" id="CHEBI:57540"/>
    </ligand>
</feature>
<keyword evidence="4 11" id="KW-0554">One-carbon metabolism</keyword>
<keyword evidence="5 11" id="KW-0378">Hydrolase</keyword>
<dbReference type="NCBIfam" id="NF004005">
    <property type="entry name" value="PRK05476.2-3"/>
    <property type="match status" value="1"/>
</dbReference>
<evidence type="ECO:0000313" key="15">
    <source>
        <dbReference type="Proteomes" id="UP001151516"/>
    </source>
</evidence>
<dbReference type="GO" id="GO:0005829">
    <property type="term" value="C:cytosol"/>
    <property type="evidence" value="ECO:0007669"/>
    <property type="project" value="TreeGrafter"/>
</dbReference>
<comment type="function">
    <text evidence="1">Adenosylhomocysteine is a competitive inhibitor of S-adenosyl-L-methionine-dependent methyl transferase reactions; therefore adenosylhomocysteinase may play a key role in the control of methylations via regulation of the intracellular concentration of adenosylhomocysteine.</text>
</comment>
<evidence type="ECO:0000313" key="14">
    <source>
        <dbReference type="EMBL" id="KAJ2685740.1"/>
    </source>
</evidence>
<gene>
    <name evidence="14" type="primary">SAH1</name>
    <name evidence="14" type="ORF">IWW39_004090</name>
</gene>
<dbReference type="Gene3D" id="3.40.50.720">
    <property type="entry name" value="NAD(P)-binding Rossmann-like Domain"/>
    <property type="match status" value="1"/>
</dbReference>
<accession>A0A9W8GH48</accession>
<dbReference type="PANTHER" id="PTHR23420">
    <property type="entry name" value="ADENOSYLHOMOCYSTEINASE"/>
    <property type="match status" value="1"/>
</dbReference>
<dbReference type="FunFam" id="3.40.50.1480:FF:000004">
    <property type="entry name" value="Adenosylhomocysteinase"/>
    <property type="match status" value="1"/>
</dbReference>
<dbReference type="CDD" id="cd00401">
    <property type="entry name" value="SAHH"/>
    <property type="match status" value="1"/>
</dbReference>
<reference evidence="14" key="1">
    <citation type="submission" date="2022-07" db="EMBL/GenBank/DDBJ databases">
        <title>Phylogenomic reconstructions and comparative analyses of Kickxellomycotina fungi.</title>
        <authorList>
            <person name="Reynolds N.K."/>
            <person name="Stajich J.E."/>
            <person name="Barry K."/>
            <person name="Grigoriev I.V."/>
            <person name="Crous P."/>
            <person name="Smith M.E."/>
        </authorList>
    </citation>
    <scope>NUCLEOTIDE SEQUENCE</scope>
    <source>
        <strain evidence="14">CBS 109367</strain>
    </source>
</reference>
<dbReference type="InterPro" id="IPR000043">
    <property type="entry name" value="Adenosylhomocysteinase-like"/>
</dbReference>
<dbReference type="Gene3D" id="3.40.50.1480">
    <property type="entry name" value="Adenosylhomocysteinase-like"/>
    <property type="match status" value="1"/>
</dbReference>
<dbReference type="GO" id="GO:0004013">
    <property type="term" value="F:adenosylhomocysteinase activity"/>
    <property type="evidence" value="ECO:0007669"/>
    <property type="project" value="UniProtKB-EC"/>
</dbReference>
<evidence type="ECO:0000256" key="10">
    <source>
        <dbReference type="PIRSR" id="PIRSR001109-2"/>
    </source>
</evidence>
<feature type="binding site" evidence="10">
    <location>
        <position position="345"/>
    </location>
    <ligand>
        <name>NAD(+)</name>
        <dbReference type="ChEBI" id="CHEBI:57540"/>
    </ligand>
</feature>
<dbReference type="InterPro" id="IPR036291">
    <property type="entry name" value="NAD(P)-bd_dom_sf"/>
</dbReference>
<organism evidence="14 15">
    <name type="scientific">Coemansia spiralis</name>
    <dbReference type="NCBI Taxonomy" id="417178"/>
    <lineage>
        <taxon>Eukaryota</taxon>
        <taxon>Fungi</taxon>
        <taxon>Fungi incertae sedis</taxon>
        <taxon>Zoopagomycota</taxon>
        <taxon>Kickxellomycotina</taxon>
        <taxon>Kickxellomycetes</taxon>
        <taxon>Kickxellales</taxon>
        <taxon>Kickxellaceae</taxon>
        <taxon>Coemansia</taxon>
    </lineage>
</organism>
<dbReference type="Pfam" id="PF00670">
    <property type="entry name" value="AdoHcyase_NAD"/>
    <property type="match status" value="1"/>
</dbReference>
<evidence type="ECO:0000256" key="6">
    <source>
        <dbReference type="ARBA" id="ARBA00023027"/>
    </source>
</evidence>
<evidence type="ECO:0000256" key="1">
    <source>
        <dbReference type="ARBA" id="ARBA00002639"/>
    </source>
</evidence>
<feature type="binding site" evidence="10">
    <location>
        <position position="352"/>
    </location>
    <ligand>
        <name>NAD(+)</name>
        <dbReference type="ChEBI" id="CHEBI:57540"/>
    </ligand>
</feature>
<dbReference type="FunFam" id="3.40.50.720:FF:000004">
    <property type="entry name" value="Adenosylhomocysteinase"/>
    <property type="match status" value="1"/>
</dbReference>
<evidence type="ECO:0000256" key="2">
    <source>
        <dbReference type="ARBA" id="ARBA00005195"/>
    </source>
</evidence>
<dbReference type="AlphaFoldDB" id="A0A9W8GH48"/>
<dbReference type="PIRSF" id="PIRSF001109">
    <property type="entry name" value="Ad_hcy_hydrolase"/>
    <property type="match status" value="1"/>
</dbReference>
<evidence type="ECO:0000256" key="11">
    <source>
        <dbReference type="RuleBase" id="RU000548"/>
    </source>
</evidence>
<evidence type="ECO:0000256" key="12">
    <source>
        <dbReference type="RuleBase" id="RU004166"/>
    </source>
</evidence>
<dbReference type="InterPro" id="IPR015878">
    <property type="entry name" value="Ado_hCys_hydrolase_NAD-bd"/>
</dbReference>
<dbReference type="SMART" id="SM00997">
    <property type="entry name" value="AdoHcyase_NAD"/>
    <property type="match status" value="1"/>
</dbReference>
<dbReference type="SUPFAM" id="SSF51735">
    <property type="entry name" value="NAD(P)-binding Rossmann-fold domains"/>
    <property type="match status" value="1"/>
</dbReference>
<dbReference type="Proteomes" id="UP001151516">
    <property type="component" value="Unassembled WGS sequence"/>
</dbReference>
<dbReference type="GO" id="GO:0006730">
    <property type="term" value="P:one-carbon metabolic process"/>
    <property type="evidence" value="ECO:0007669"/>
    <property type="project" value="UniProtKB-KW"/>
</dbReference>
<feature type="domain" description="S-adenosyl-L-homocysteine hydrolase NAD binding" evidence="13">
    <location>
        <begin position="190"/>
        <end position="351"/>
    </location>
</feature>
<dbReference type="HAMAP" id="MF_00563">
    <property type="entry name" value="AdoHcyase"/>
    <property type="match status" value="1"/>
</dbReference>
<protein>
    <recommendedName>
        <fullName evidence="7 11">Adenosylhomocysteinase</fullName>
        <ecNumber evidence="7 11">3.13.2.1</ecNumber>
    </recommendedName>
</protein>
<dbReference type="SUPFAM" id="SSF52283">
    <property type="entry name" value="Formate/glycerate dehydrogenase catalytic domain-like"/>
    <property type="match status" value="1"/>
</dbReference>
<dbReference type="EMBL" id="JANBTX010000137">
    <property type="protein sequence ID" value="KAJ2685740.1"/>
    <property type="molecule type" value="Genomic_DNA"/>
</dbReference>
<dbReference type="PANTHER" id="PTHR23420:SF0">
    <property type="entry name" value="ADENOSYLHOMOCYSTEINASE"/>
    <property type="match status" value="1"/>
</dbReference>
<keyword evidence="6 10" id="KW-0520">NAD</keyword>
<dbReference type="OrthoDB" id="10007170at2759"/>
<feature type="binding site" evidence="9">
    <location>
        <position position="185"/>
    </location>
    <ligand>
        <name>substrate</name>
    </ligand>
</feature>
<dbReference type="EC" id="3.13.2.1" evidence="7 11"/>
<evidence type="ECO:0000256" key="4">
    <source>
        <dbReference type="ARBA" id="ARBA00022563"/>
    </source>
</evidence>
<dbReference type="Pfam" id="PF05221">
    <property type="entry name" value="AdoHcyase"/>
    <property type="match status" value="1"/>
</dbReference>
<evidence type="ECO:0000256" key="8">
    <source>
        <dbReference type="ARBA" id="ARBA00048858"/>
    </source>
</evidence>
<feature type="binding site" evidence="9">
    <location>
        <position position="189"/>
    </location>
    <ligand>
        <name>substrate</name>
    </ligand>
</feature>
<evidence type="ECO:0000256" key="3">
    <source>
        <dbReference type="ARBA" id="ARBA00007122"/>
    </source>
</evidence>
<comment type="catalytic activity">
    <reaction evidence="8 11">
        <text>S-adenosyl-L-homocysteine + H2O = L-homocysteine + adenosine</text>
        <dbReference type="Rhea" id="RHEA:21708"/>
        <dbReference type="ChEBI" id="CHEBI:15377"/>
        <dbReference type="ChEBI" id="CHEBI:16335"/>
        <dbReference type="ChEBI" id="CHEBI:57856"/>
        <dbReference type="ChEBI" id="CHEBI:58199"/>
        <dbReference type="EC" id="3.13.2.1"/>
    </reaction>
</comment>
<sequence length="431" mass="46812">MSNFKVADISLAAWGRKDIELSENEMPGLMYLRKKYGPSQPLKGARIAGCLHMTIQTAVLIETLTALGAEVTWSSCNIFSTQDHAAAAIAATGVPVYAWKGETDEEYLWCIEQTLASFKDGKPLNMILDDGGDLTTMVHDKYPQYLADIKGVSEETTTGVHHLYKMFADGKLKVPAINVNDSVTKSKFDNLYGCRESLIDGIKRATDVMIAGKVSVVAGYGDVGKGCAAALRGMGARVLVTEIDPINALQAAMEGYEVTTMEEAVVEGNIFVTTTGNRDIITGAHMANMKEDAIVCNIGHFDIEIDVAWLKANSVSVVNIKSGVDRFLMPNGRHLILLAEGRLVNLACATGHPSFVMSNSFSNQVLAQIALWTDNATYPLGVHVLPKLLDEEVARAHLSQIGVKLTTLTGTQAEYLGLPTEGPYKRDEYRY</sequence>
<feature type="binding site" evidence="10">
    <location>
        <begin position="298"/>
        <end position="300"/>
    </location>
    <ligand>
        <name>NAD(+)</name>
        <dbReference type="ChEBI" id="CHEBI:57540"/>
    </ligand>
</feature>
<feature type="binding site" evidence="10">
    <location>
        <begin position="156"/>
        <end position="158"/>
    </location>
    <ligand>
        <name>NAD(+)</name>
        <dbReference type="ChEBI" id="CHEBI:57540"/>
    </ligand>
</feature>
<evidence type="ECO:0000259" key="13">
    <source>
        <dbReference type="SMART" id="SM00997"/>
    </source>
</evidence>
<dbReference type="SMART" id="SM00996">
    <property type="entry name" value="AdoHcyase"/>
    <property type="match status" value="1"/>
</dbReference>
<comment type="pathway">
    <text evidence="2 11">Amino-acid biosynthesis; L-homocysteine biosynthesis; L-homocysteine from S-adenosyl-L-homocysteine: step 1/1.</text>
</comment>
<dbReference type="PROSITE" id="PS00738">
    <property type="entry name" value="ADOHCYASE_1"/>
    <property type="match status" value="1"/>
</dbReference>
<dbReference type="InterPro" id="IPR042172">
    <property type="entry name" value="Adenosylhomocyst_ase-like_sf"/>
</dbReference>
<dbReference type="GO" id="GO:0033353">
    <property type="term" value="P:S-adenosylmethionine cycle"/>
    <property type="evidence" value="ECO:0007669"/>
    <property type="project" value="TreeGrafter"/>
</dbReference>
<comment type="caution">
    <text evidence="14">The sequence shown here is derived from an EMBL/GenBank/DDBJ whole genome shotgun (WGS) entry which is preliminary data.</text>
</comment>
<dbReference type="InterPro" id="IPR020082">
    <property type="entry name" value="S-Ado-L-homoCys_hydrolase_CS"/>
</dbReference>
<comment type="cofactor">
    <cofactor evidence="10 11">
        <name>NAD(+)</name>
        <dbReference type="ChEBI" id="CHEBI:57540"/>
    </cofactor>
    <text evidence="10 11">Binds 1 NAD(+) per subunit.</text>
</comment>
<dbReference type="NCBIfam" id="TIGR00936">
    <property type="entry name" value="ahcY"/>
    <property type="match status" value="1"/>
</dbReference>
<proteinExistence type="inferred from homology"/>
<evidence type="ECO:0000256" key="5">
    <source>
        <dbReference type="ARBA" id="ARBA00022801"/>
    </source>
</evidence>
<feature type="binding site" evidence="9">
    <location>
        <position position="155"/>
    </location>
    <ligand>
        <name>substrate</name>
    </ligand>
</feature>
<feature type="binding site" evidence="10">
    <location>
        <begin position="221"/>
        <end position="226"/>
    </location>
    <ligand>
        <name>NAD(+)</name>
        <dbReference type="ChEBI" id="CHEBI:57540"/>
    </ligand>
</feature>
<keyword evidence="15" id="KW-1185">Reference proteome</keyword>
<name>A0A9W8GH48_9FUNG</name>
<evidence type="ECO:0000256" key="7">
    <source>
        <dbReference type="ARBA" id="ARBA00034527"/>
    </source>
</evidence>
<feature type="binding site" evidence="9">
    <location>
        <position position="130"/>
    </location>
    <ligand>
        <name>substrate</name>
    </ligand>
</feature>
<feature type="binding site" evidence="9">
    <location>
        <position position="54"/>
    </location>
    <ligand>
        <name>substrate</name>
    </ligand>
</feature>
<evidence type="ECO:0000256" key="9">
    <source>
        <dbReference type="PIRSR" id="PIRSR001109-1"/>
    </source>
</evidence>
<dbReference type="PROSITE" id="PS00739">
    <property type="entry name" value="ADOHCYASE_2"/>
    <property type="match status" value="1"/>
</dbReference>
<comment type="similarity">
    <text evidence="3 12">Belongs to the adenosylhomocysteinase family.</text>
</comment>